<keyword evidence="4" id="KW-0808">Transferase</keyword>
<comment type="caution">
    <text evidence="15">The sequence shown here is derived from an EMBL/GenBank/DDBJ whole genome shotgun (WGS) entry which is preliminary data.</text>
</comment>
<proteinExistence type="inferred from homology"/>
<evidence type="ECO:0000256" key="11">
    <source>
        <dbReference type="SAM" id="Coils"/>
    </source>
</evidence>
<dbReference type="PANTHER" id="PTHR11139:SF71">
    <property type="entry name" value="SERINE_THREONINE-PROTEIN KINASE SMG1"/>
    <property type="match status" value="1"/>
</dbReference>
<feature type="compositionally biased region" description="Basic and acidic residues" evidence="12">
    <location>
        <begin position="51"/>
        <end position="77"/>
    </location>
</feature>
<evidence type="ECO:0000256" key="3">
    <source>
        <dbReference type="ARBA" id="ARBA00022527"/>
    </source>
</evidence>
<dbReference type="PROSITE" id="PS51190">
    <property type="entry name" value="FATC"/>
    <property type="match status" value="1"/>
</dbReference>
<dbReference type="InterPro" id="IPR003152">
    <property type="entry name" value="FATC_dom"/>
</dbReference>
<feature type="domain" description="FATC" evidence="14">
    <location>
        <begin position="3502"/>
        <end position="3534"/>
    </location>
</feature>
<gene>
    <name evidence="15" type="ORF">JTE90_000893</name>
</gene>
<comment type="similarity">
    <text evidence="1">Belongs to the PI3/PI4-kinase family.</text>
</comment>
<protein>
    <recommendedName>
        <fullName evidence="2">non-specific serine/threonine protein kinase</fullName>
        <ecNumber evidence="2">2.7.11.1</ecNumber>
    </recommendedName>
</protein>
<dbReference type="GO" id="GO:0005634">
    <property type="term" value="C:nucleus"/>
    <property type="evidence" value="ECO:0007669"/>
    <property type="project" value="TreeGrafter"/>
</dbReference>
<dbReference type="InterPro" id="IPR000403">
    <property type="entry name" value="PI3/4_kinase_cat_dom"/>
</dbReference>
<dbReference type="SMART" id="SM00146">
    <property type="entry name" value="PI3Kc"/>
    <property type="match status" value="1"/>
</dbReference>
<dbReference type="InterPro" id="IPR016024">
    <property type="entry name" value="ARM-type_fold"/>
</dbReference>
<evidence type="ECO:0000313" key="15">
    <source>
        <dbReference type="EMBL" id="KAG8199801.1"/>
    </source>
</evidence>
<evidence type="ECO:0000256" key="9">
    <source>
        <dbReference type="ARBA" id="ARBA00047899"/>
    </source>
</evidence>
<keyword evidence="16" id="KW-1185">Reference proteome</keyword>
<dbReference type="FunFam" id="1.10.1070.11:FF:000008">
    <property type="entry name" value="serine/threonine-protein kinase SMG1 isoform X2"/>
    <property type="match status" value="1"/>
</dbReference>
<dbReference type="Proteomes" id="UP000827092">
    <property type="component" value="Unassembled WGS sequence"/>
</dbReference>
<dbReference type="EMBL" id="JAFNEN010000024">
    <property type="protein sequence ID" value="KAG8199801.1"/>
    <property type="molecule type" value="Genomic_DNA"/>
</dbReference>
<sequence length="3534" mass="397284">MNQRPAFSRTKESRREKIIRTRRDDGDRFPEDDPPSRRSSSERPNASSYPKYKDGFADKFRTNSRETMVFRRQERGKLHGVFPKSGEVSPCRAPPSDSVRNDGSGRSNYISSYSRGISRDYGHKRPGYLDNSNVVDESRLKSFLHRLLRDEDKERQASLIRQLRAVFEHPDNYKIIQVNKDDIISTFEDFIQLGLNSELRHEFVLAVGALGATLGHKAKSLLDWEFTVISTSKCEDIRIIILKSVLEMLKLDAEKKNLSDLVPFIMSKLQSALEVADIPDLLVAIVNVISEIANRYPSVFSNHFSDTVDILIGWHIDATQQQSVIEFTSSTLIGFQQFWIADIHFTVTLLGQFLEDMESYAEGLPKPKTKSKKSIMYLKELAQSKLSLSGSTESQLSSPEENIAKIKSLIKVLITVLRSIGDLVALEENGPISPRFVLQMLKGFLKYVKITMEYCYYSDLMTSANECLVLLLRLAQSHTKDSLDQLVGYVELLQSVKHLELLPQHHLASLLSVLVAFVKAADTHIPLEFVSRLFAITSVTHRLRHSPSIRVQKLLIELYHVVLSVKSVQLVEEFYRCLVLDITQAHSQLLSCGTSPEGCQAALLLGICALVQIGNVKHSLIRMFALKPSYFELMTTQLQPTNPDFAKKFPALQSAILFTLYSHCQRHSHFVSSSSLVSSGSPIPSSGHNSPITPPSPSSGHLERVVQLLVDLLEGPQNSFDCRLLTLKWSIEILESMERYLPRLVQTHPFSALLRATLNTGFSHYNSICKLCCKSLHIFLKSCSSALSDTILQKYYDLCILRLNSHDPDLQEQFASLLALIPLDIILRGNACNISKGESYLQSRDQDSGTRLPNSVQDTWTAYRGFMGRSASGNFFSQHFRAITGFILQGKEPQEKNWLLRLYSSCPPPDRASRIDPLVSHLVQNSTPLLWFWGVWEVAQACVASKLRTPLGKPQETFMAIEAALKSAAKPSKSQDSFYSEAKHVTLLRHHLLLSLLEHLEKQMYNAYEGCASALISPPKNVRTFFRTNKSTCLEWIGRVRSTAVIVALNSGSPAAALRHGFELLQELKNSGNTQGPELEGTLYAVVRALILLRCPEAMLGLYIWCKENLNRKYTWIKASVDCAAGKLENAVKEYQCILQSLSETTEKRLSDADTHIEEKENDNKLKIIKAETLKLSGGETDTKSQSESHLNAFLMNQVIDCYAKLQNWSQAVQWSEMLENKKFNQNGLSMQVTSYNNNLPYLRCLSSFEEASATFSKKDASTWLNNLTNSESQVICHWTMDEQFGKAQRTLMSAAIQMEAKAKSPEQMKDQIFEAKSGILKLMKISTLDWPLQIDSVQASLFLSASAFQLKGTSTLLQENVKLDPSDCYSSVLGSLLTWENIWLRLNPGSTTAAVNGGFFDLHLAAARLARKQHNLKLCRKWISKALGHLGRGRDLHVTEDTLASCVRTTLSWPPTEKLVRVQRETAKLFYSFGEKDKACDLLLNSISVVSDHLKNSSTDPMSELNSRSMLNLVKYMLIEPKTCYLDMGASKEMTSLLNTTMKFDPAFGLDRHFENGLQQEKVVSDSDFLQGQILQRSVHHCPLLAKSWCHFAAWCYSNGRKVINTACNGSLSILPEEKARLFELLPDNNKEDMGILLNIVTSLHNSSNGEWDNQEMDCVESGAEEVRWQLATSCPSLQRVEDVTEGVVDVWKGVVGRLYSYYRMAAASYLRYLKLNGQAVHKEDDNVTATLRLLRLVVKHASELRDVLEEGLAETPTAPWRGIIPQLFSRLNHPEPYVRHSISDLLSRVAIAAPHLIVFPAVVGSLTLKMEPQLQEEAVAGLLGAYFPDGPDDPTTSSQATSPTDPLLSPDSSGSDKETGAGTMAADPEEEHLRRQKTAVMQNCFSALVETLGAHDQQTISEAKGLVHELHRVTLLWDELWLGTLGMHQGEVNRRFLNLEKEISKVFSNAHLTKDEKREIIKEKHSVYVKPTLFLLEQLQTISSQPAETPHEQWFQKTFEKIIEEAIAKLRCPEDPSRPQESWHVFKQLHHHLQQKVQQQQSRSHLSMDQISPLLANLRSTVIPMPGINKTGGGGVCIQSVHNAVSILPTKTKPKKLAFFGSDGHRYTYLFKGLEDLHLDERIMQFLSIVNNMFAKSKRHGKQVFYARHYSVTPLGPRSGLIQWVDGATPLFGLYKRWQQREANSAKNTSGNMATVLRPSEIFYNKLTPLLKEKNINSLDNRKEWPLSVLLDVLKQLMDETADNLLAKELWCSCSSAQEWWNVTLTYNHSTAVMSIIGYIIGLGDRHLDNVLVDLATGEVVHIDYNVCFEKGKNLRVPEKVPFRMTPNIKTALGITGIEGVFRTSCEHVLKVLRRGRETLLTLLEAFVYDPLVEWTPGSEGGYTGAVYGGRRAWGAQGQKQTRQGMEVDIALSMFAIRVTEMKGEWTKNRDDLLSAFPQLERLLGEWRGAQLQLQEAETELQEACQEKALLEEALSNPHHNLYTLPNRYDEAIIVKTTVAATKDTVVEKLNECRKWHKLHSDALSAVCGSELSKVLDVSGDHICESLSVEPVVEFLQSAGQGQLVQQCEHAESELASVIQQRKLNMRNCFDLLTTYATIILQFGPGYRERNRSFRWQQWLEGLLQDFSSLKCLEILADFRNHYGRETPEAIQTAISYNLQFQTFVNDASTKVLAVLDRMRAEGADDKNTFAKETNMAVLHYLTECGESCHLAFLCVMVEALCTNRKQFFLMETAAAGASSDRLIDLTSWNADWFLDEISGTCRNIAQYAQLLLDSPVAINAELKQALLGVKLAHFVFTALEDLGLHFQNIILPEALQSALEPSVVEMVAKLDRIIARCGMPLDKLVAELQTNITHLLSGAPVVDNRVSDIVKKLRNEFESLMQRSEPNIIGLNQGQMLLMGFNGLFTKVDSDLEALLAHLEQFPSSWKKMDFYSDTIALTPATHHPLARPILRDIYFVHKLSAIQQAFHGCQTFVNSLQPHHAQHLFDPDTLLVKPIRQFSVEYVRHIVLGLPSQALGLALCHLVCHLGFELSSELERRPDHPSEELFLEACKGCISRHFLEAQVPPLTTLLGALDGAWRKEDMARRLDQYLVLHRGSQQRAQLQLARFQWLNEDLLLVSNAVQSPTSSSRASIMSEIRKTVSGLVALDCVVNSAQERYLNLTAGIEQRLKWAAGANPSLAAVQEEFEAAIAAKTELCASANQVSQELVNVCNSILHFEALRTRTTEALSSDTVFLALITRCKETCELAESCQSQITNTEEHLISFKPLDKDGVTQEWLTTIMQRVSLALGSSREKLEHQKGVTNACWESLHLLVAHMHELISIHHKLMSEVRHILRNLAKHEEQEYGSEHKSEGPIHQFTSSYREFSERLSALVSKLLANAQEAEVSSLEREIPDLSLAAKDIYERLVSLAGPLGNRKGGVVTVTDLEGKGQMKKGLMAPVCDSVLQRSKTSRSGTPKKCNITRDPRTGKAVQEKNTYATNIWKRIKMKLDGKDPEPSKKSTIPEQVDFVIREATHMENLAVLYEGWTPWV</sequence>
<evidence type="ECO:0000256" key="12">
    <source>
        <dbReference type="SAM" id="MobiDB-lite"/>
    </source>
</evidence>
<dbReference type="InterPro" id="IPR031559">
    <property type="entry name" value="SMG1"/>
</dbReference>
<dbReference type="SUPFAM" id="SSF48371">
    <property type="entry name" value="ARM repeat"/>
    <property type="match status" value="2"/>
</dbReference>
<dbReference type="InterPro" id="IPR050517">
    <property type="entry name" value="DDR_Repair_Kinase"/>
</dbReference>
<dbReference type="Pfam" id="PF02260">
    <property type="entry name" value="FATC"/>
    <property type="match status" value="1"/>
</dbReference>
<dbReference type="GO" id="GO:0004674">
    <property type="term" value="F:protein serine/threonine kinase activity"/>
    <property type="evidence" value="ECO:0007669"/>
    <property type="project" value="UniProtKB-KW"/>
</dbReference>
<feature type="domain" description="PI3K/PI4K catalytic" evidence="13">
    <location>
        <begin position="2083"/>
        <end position="2420"/>
    </location>
</feature>
<feature type="region of interest" description="Disordered" evidence="12">
    <location>
        <begin position="1827"/>
        <end position="1878"/>
    </location>
</feature>
<dbReference type="Gene3D" id="3.30.1010.10">
    <property type="entry name" value="Phosphatidylinositol 3-kinase Catalytic Subunit, Chain A, domain 4"/>
    <property type="match status" value="1"/>
</dbReference>
<evidence type="ECO:0000313" key="16">
    <source>
        <dbReference type="Proteomes" id="UP000827092"/>
    </source>
</evidence>
<dbReference type="Gene3D" id="1.10.1070.11">
    <property type="entry name" value="Phosphatidylinositol 3-/4-kinase, catalytic domain"/>
    <property type="match status" value="1"/>
</dbReference>
<keyword evidence="11" id="KW-0175">Coiled coil</keyword>
<keyword evidence="8" id="KW-0866">Nonsense-mediated mRNA decay</keyword>
<reference evidence="15 16" key="1">
    <citation type="journal article" date="2022" name="Nat. Ecol. Evol.">
        <title>A masculinizing supergene underlies an exaggerated male reproductive morph in a spider.</title>
        <authorList>
            <person name="Hendrickx F."/>
            <person name="De Corte Z."/>
            <person name="Sonet G."/>
            <person name="Van Belleghem S.M."/>
            <person name="Kostlbacher S."/>
            <person name="Vangestel C."/>
        </authorList>
    </citation>
    <scope>NUCLEOTIDE SEQUENCE [LARGE SCALE GENOMIC DNA]</scope>
    <source>
        <strain evidence="15">W744_W776</strain>
    </source>
</reference>
<comment type="catalytic activity">
    <reaction evidence="9">
        <text>L-threonyl-[protein] + ATP = O-phospho-L-threonyl-[protein] + ADP + H(+)</text>
        <dbReference type="Rhea" id="RHEA:46608"/>
        <dbReference type="Rhea" id="RHEA-COMP:11060"/>
        <dbReference type="Rhea" id="RHEA-COMP:11605"/>
        <dbReference type="ChEBI" id="CHEBI:15378"/>
        <dbReference type="ChEBI" id="CHEBI:30013"/>
        <dbReference type="ChEBI" id="CHEBI:30616"/>
        <dbReference type="ChEBI" id="CHEBI:61977"/>
        <dbReference type="ChEBI" id="CHEBI:456216"/>
        <dbReference type="EC" id="2.7.11.1"/>
    </reaction>
</comment>
<evidence type="ECO:0000256" key="5">
    <source>
        <dbReference type="ARBA" id="ARBA00022741"/>
    </source>
</evidence>
<dbReference type="GO" id="GO:0000184">
    <property type="term" value="P:nuclear-transcribed mRNA catabolic process, nonsense-mediated decay"/>
    <property type="evidence" value="ECO:0007669"/>
    <property type="project" value="UniProtKB-KW"/>
</dbReference>
<keyword evidence="5" id="KW-0547">Nucleotide-binding</keyword>
<feature type="region of interest" description="Disordered" evidence="12">
    <location>
        <begin position="1"/>
        <end position="107"/>
    </location>
</feature>
<name>A0AAV6VVH8_9ARAC</name>
<dbReference type="InterPro" id="IPR018936">
    <property type="entry name" value="PI3/4_kinase_CS"/>
</dbReference>
<dbReference type="FunFam" id="3.30.1010.10:FF:000010">
    <property type="entry name" value="serine/threonine-protein kinase SMG1 isoform X1"/>
    <property type="match status" value="1"/>
</dbReference>
<dbReference type="InterPro" id="IPR036940">
    <property type="entry name" value="PI3/4_kinase_cat_sf"/>
</dbReference>
<dbReference type="InterPro" id="IPR039414">
    <property type="entry name" value="SMG1_PIKKc"/>
</dbReference>
<evidence type="ECO:0000256" key="7">
    <source>
        <dbReference type="ARBA" id="ARBA00022840"/>
    </source>
</evidence>
<evidence type="ECO:0000259" key="13">
    <source>
        <dbReference type="PROSITE" id="PS50290"/>
    </source>
</evidence>
<evidence type="ECO:0000256" key="1">
    <source>
        <dbReference type="ARBA" id="ARBA00011031"/>
    </source>
</evidence>
<comment type="catalytic activity">
    <reaction evidence="10">
        <text>L-seryl-[protein] + ATP = O-phospho-L-seryl-[protein] + ADP + H(+)</text>
        <dbReference type="Rhea" id="RHEA:17989"/>
        <dbReference type="Rhea" id="RHEA-COMP:9863"/>
        <dbReference type="Rhea" id="RHEA-COMP:11604"/>
        <dbReference type="ChEBI" id="CHEBI:15378"/>
        <dbReference type="ChEBI" id="CHEBI:29999"/>
        <dbReference type="ChEBI" id="CHEBI:30616"/>
        <dbReference type="ChEBI" id="CHEBI:83421"/>
        <dbReference type="ChEBI" id="CHEBI:456216"/>
        <dbReference type="EC" id="2.7.11.1"/>
    </reaction>
</comment>
<dbReference type="Pfam" id="PF00454">
    <property type="entry name" value="PI3_PI4_kinase"/>
    <property type="match status" value="1"/>
</dbReference>
<dbReference type="PANTHER" id="PTHR11139">
    <property type="entry name" value="ATAXIA TELANGIECTASIA MUTATED ATM -RELATED"/>
    <property type="match status" value="1"/>
</dbReference>
<evidence type="ECO:0000256" key="8">
    <source>
        <dbReference type="ARBA" id="ARBA00023161"/>
    </source>
</evidence>
<dbReference type="GO" id="GO:0005524">
    <property type="term" value="F:ATP binding"/>
    <property type="evidence" value="ECO:0007669"/>
    <property type="project" value="UniProtKB-KW"/>
</dbReference>
<evidence type="ECO:0000256" key="4">
    <source>
        <dbReference type="ARBA" id="ARBA00022679"/>
    </source>
</evidence>
<evidence type="ECO:0000256" key="6">
    <source>
        <dbReference type="ARBA" id="ARBA00022777"/>
    </source>
</evidence>
<evidence type="ECO:0000256" key="2">
    <source>
        <dbReference type="ARBA" id="ARBA00012513"/>
    </source>
</evidence>
<organism evidence="15 16">
    <name type="scientific">Oedothorax gibbosus</name>
    <dbReference type="NCBI Taxonomy" id="931172"/>
    <lineage>
        <taxon>Eukaryota</taxon>
        <taxon>Metazoa</taxon>
        <taxon>Ecdysozoa</taxon>
        <taxon>Arthropoda</taxon>
        <taxon>Chelicerata</taxon>
        <taxon>Arachnida</taxon>
        <taxon>Araneae</taxon>
        <taxon>Araneomorphae</taxon>
        <taxon>Entelegynae</taxon>
        <taxon>Araneoidea</taxon>
        <taxon>Linyphiidae</taxon>
        <taxon>Erigoninae</taxon>
        <taxon>Oedothorax</taxon>
    </lineage>
</organism>
<evidence type="ECO:0000259" key="14">
    <source>
        <dbReference type="PROSITE" id="PS51190"/>
    </source>
</evidence>
<dbReference type="PROSITE" id="PS00916">
    <property type="entry name" value="PI3_4_KINASE_2"/>
    <property type="match status" value="1"/>
</dbReference>
<dbReference type="CDD" id="cd05170">
    <property type="entry name" value="PIKKc_SMG1"/>
    <property type="match status" value="1"/>
</dbReference>
<feature type="compositionally biased region" description="Basic and acidic residues" evidence="12">
    <location>
        <begin position="9"/>
        <end position="41"/>
    </location>
</feature>
<dbReference type="EC" id="2.7.11.1" evidence="2"/>
<dbReference type="SMART" id="SM01343">
    <property type="entry name" value="FATC"/>
    <property type="match status" value="1"/>
</dbReference>
<feature type="compositionally biased region" description="Low complexity" evidence="12">
    <location>
        <begin position="1843"/>
        <end position="1855"/>
    </location>
</feature>
<dbReference type="InterPro" id="IPR011009">
    <property type="entry name" value="Kinase-like_dom_sf"/>
</dbReference>
<dbReference type="SMART" id="SM01345">
    <property type="entry name" value="Rapamycin_bind"/>
    <property type="match status" value="1"/>
</dbReference>
<keyword evidence="3" id="KW-0723">Serine/threonine-protein kinase</keyword>
<dbReference type="PROSITE" id="PS50290">
    <property type="entry name" value="PI3_4_KINASE_3"/>
    <property type="match status" value="1"/>
</dbReference>
<keyword evidence="7" id="KW-0067">ATP-binding</keyword>
<dbReference type="SUPFAM" id="SSF56112">
    <property type="entry name" value="Protein kinase-like (PK-like)"/>
    <property type="match status" value="1"/>
</dbReference>
<keyword evidence="6" id="KW-0418">Kinase</keyword>
<accession>A0AAV6VVH8</accession>
<evidence type="ECO:0000256" key="10">
    <source>
        <dbReference type="ARBA" id="ARBA00048679"/>
    </source>
</evidence>
<feature type="coiled-coil region" evidence="11">
    <location>
        <begin position="2442"/>
        <end position="2476"/>
    </location>
</feature>
<dbReference type="Pfam" id="PF15785">
    <property type="entry name" value="SMG1"/>
    <property type="match status" value="1"/>
</dbReference>